<sequence length="235" mass="27518">MRNSIQFEVHGKYALFTDPVTKIGGEKSSYMVPTYQALKGIVESIYWKPTIVWIVDEVRVLNPIQMESKGIRPIKYFSDENDLAYYSYLRDVKYEISAHFEFNYHREDLAFDRNEHKHHNIAKRSVKVGGRRDVFLGTRECQGYVEPITPGTKGFYDDYQGEIHLGTMVHGINYPDETGKDKMETRLWNPVMKQGVIKFIRPEDCTMVREIKEASPKPFSENDITSVEQLYEEWN</sequence>
<keyword evidence="4" id="KW-1185">Reference proteome</keyword>
<dbReference type="RefSeq" id="WP_226539290.1">
    <property type="nucleotide sequence ID" value="NZ_CP129013.1"/>
</dbReference>
<organism evidence="3 4">
    <name type="scientific">Bacillus carboniphilus</name>
    <dbReference type="NCBI Taxonomy" id="86663"/>
    <lineage>
        <taxon>Bacteria</taxon>
        <taxon>Bacillati</taxon>
        <taxon>Bacillota</taxon>
        <taxon>Bacilli</taxon>
        <taxon>Bacillales</taxon>
        <taxon>Bacillaceae</taxon>
        <taxon>Bacillus</taxon>
    </lineage>
</organism>
<name>A0ABY9JVR9_9BACI</name>
<dbReference type="EC" id="3.1.-.-" evidence="2"/>
<proteinExistence type="inferred from homology"/>
<reference evidence="3 4" key="1">
    <citation type="submission" date="2023-06" db="EMBL/GenBank/DDBJ databases">
        <title>Five Gram-positive bacteria isolated from mangrove sediments in Shenzhen, Guangdong, China.</title>
        <authorList>
            <person name="Yu S."/>
            <person name="Zheng W."/>
            <person name="Huang Y."/>
        </authorList>
    </citation>
    <scope>NUCLEOTIDE SEQUENCE [LARGE SCALE GENOMIC DNA]</scope>
    <source>
        <strain evidence="3 4">SaN35-3</strain>
    </source>
</reference>
<gene>
    <name evidence="3" type="primary">cas5c</name>
    <name evidence="3" type="ORF">LC087_01190</name>
</gene>
<dbReference type="Proteomes" id="UP001197974">
    <property type="component" value="Chromosome"/>
</dbReference>
<keyword evidence="2" id="KW-0255">Endonuclease</keyword>
<dbReference type="CDD" id="cd09752">
    <property type="entry name" value="Cas5_I-C"/>
    <property type="match status" value="1"/>
</dbReference>
<comment type="similarity">
    <text evidence="2">Belongs to the CRISPR-associated protein Cas5 family. Subtype I-C/Dvulg subfamily.</text>
</comment>
<evidence type="ECO:0000313" key="4">
    <source>
        <dbReference type="Proteomes" id="UP001197974"/>
    </source>
</evidence>
<evidence type="ECO:0000313" key="3">
    <source>
        <dbReference type="EMBL" id="WLR42884.1"/>
    </source>
</evidence>
<dbReference type="PIRSF" id="PIRSF029950">
    <property type="entry name" value="Cas_CT1134"/>
    <property type="match status" value="1"/>
</dbReference>
<dbReference type="InterPro" id="IPR010155">
    <property type="entry name" value="CRISPR-assoc_prot_Cas5d"/>
</dbReference>
<accession>A0ABY9JVR9</accession>
<keyword evidence="1 2" id="KW-0051">Antiviral defense</keyword>
<dbReference type="Gene3D" id="3.30.70.2660">
    <property type="match status" value="1"/>
</dbReference>
<evidence type="ECO:0000256" key="1">
    <source>
        <dbReference type="ARBA" id="ARBA00023118"/>
    </source>
</evidence>
<protein>
    <recommendedName>
        <fullName evidence="2">pre-crRNA processing endonuclease</fullName>
        <ecNumber evidence="2">3.1.-.-</ecNumber>
    </recommendedName>
</protein>
<keyword evidence="2" id="KW-0540">Nuclease</keyword>
<dbReference type="Pfam" id="PF09704">
    <property type="entry name" value="Cas_Cas5d"/>
    <property type="match status" value="1"/>
</dbReference>
<dbReference type="InterPro" id="IPR013422">
    <property type="entry name" value="CRISPR-assoc_prot_Cas5_N"/>
</dbReference>
<evidence type="ECO:0000256" key="2">
    <source>
        <dbReference type="PIRNR" id="PIRNR029950"/>
    </source>
</evidence>
<dbReference type="InterPro" id="IPR021124">
    <property type="entry name" value="CRISPR-assoc_prot_Cas5"/>
</dbReference>
<dbReference type="EMBL" id="CP129013">
    <property type="protein sequence ID" value="WLR42884.1"/>
    <property type="molecule type" value="Genomic_DNA"/>
</dbReference>
<keyword evidence="2" id="KW-0694">RNA-binding</keyword>
<keyword evidence="2" id="KW-0378">Hydrolase</keyword>
<dbReference type="NCBIfam" id="TIGR02593">
    <property type="entry name" value="CRISPR_cas5"/>
    <property type="match status" value="1"/>
</dbReference>
<comment type="function">
    <text evidence="2">CRISPR (clustered regularly interspaced short palindromic repeat) is an adaptive immune system that provides protection against mobile genetic elements (viruses, transposable elements and conjugative plasmids). CRISPR clusters contain spacers, sequences complementary to antecedent mobile elements, and target invading nucleic acids. CRISPR clusters are transcribed and processed into CRISPR RNA (crRNA).</text>
</comment>
<dbReference type="NCBIfam" id="TIGR01876">
    <property type="entry name" value="cas_Cas5d"/>
    <property type="match status" value="1"/>
</dbReference>